<keyword evidence="13" id="KW-0560">Oxidoreductase</keyword>
<evidence type="ECO:0000256" key="11">
    <source>
        <dbReference type="ARBA" id="ARBA00023136"/>
    </source>
</evidence>
<feature type="domain" description="NapC/NirT cytochrome c N-terminal" evidence="12">
    <location>
        <begin position="8"/>
        <end position="86"/>
    </location>
</feature>
<proteinExistence type="inferred from homology"/>
<keyword evidence="9" id="KW-1133">Transmembrane helix</keyword>
<keyword evidence="3" id="KW-0813">Transport</keyword>
<name>A0ABW2L1Q3_9BACT</name>
<keyword evidence="4" id="KW-1003">Cell membrane</keyword>
<comment type="similarity">
    <text evidence="2">Belongs to the NapC/NirT/NrfH family.</text>
</comment>
<dbReference type="InterPro" id="IPR051174">
    <property type="entry name" value="Cytochrome_c-type_ET"/>
</dbReference>
<dbReference type="GO" id="GO:0042279">
    <property type="term" value="F:nitrite reductase (cytochrome, ammonia-forming) activity"/>
    <property type="evidence" value="ECO:0007669"/>
    <property type="project" value="UniProtKB-EC"/>
</dbReference>
<evidence type="ECO:0000259" key="12">
    <source>
        <dbReference type="Pfam" id="PF03264"/>
    </source>
</evidence>
<keyword evidence="11" id="KW-0472">Membrane</keyword>
<evidence type="ECO:0000256" key="9">
    <source>
        <dbReference type="ARBA" id="ARBA00022989"/>
    </source>
</evidence>
<keyword evidence="5" id="KW-0349">Heme</keyword>
<dbReference type="InterPro" id="IPR038266">
    <property type="entry name" value="NapC/NirT_cytc_sf"/>
</dbReference>
<evidence type="ECO:0000256" key="5">
    <source>
        <dbReference type="ARBA" id="ARBA00022617"/>
    </source>
</evidence>
<dbReference type="EMBL" id="JBHTBS010000001">
    <property type="protein sequence ID" value="MFC7336252.1"/>
    <property type="molecule type" value="Genomic_DNA"/>
</dbReference>
<keyword evidence="8" id="KW-0249">Electron transport</keyword>
<evidence type="ECO:0000313" key="13">
    <source>
        <dbReference type="EMBL" id="MFC7336252.1"/>
    </source>
</evidence>
<evidence type="ECO:0000313" key="14">
    <source>
        <dbReference type="Proteomes" id="UP001596472"/>
    </source>
</evidence>
<comment type="subcellular location">
    <subcellularLocation>
        <location evidence="1">Cell membrane</location>
    </subcellularLocation>
</comment>
<evidence type="ECO:0000256" key="10">
    <source>
        <dbReference type="ARBA" id="ARBA00023004"/>
    </source>
</evidence>
<keyword evidence="7" id="KW-0479">Metal-binding</keyword>
<dbReference type="Pfam" id="PF03264">
    <property type="entry name" value="Cytochrom_NNT"/>
    <property type="match status" value="1"/>
</dbReference>
<keyword evidence="10" id="KW-0408">Iron</keyword>
<dbReference type="Gene3D" id="1.10.3820.10">
    <property type="entry name" value="Di-heme elbow motif domain"/>
    <property type="match status" value="1"/>
</dbReference>
<evidence type="ECO:0000256" key="1">
    <source>
        <dbReference type="ARBA" id="ARBA00004236"/>
    </source>
</evidence>
<sequence>MRKLSWKKVTVGIAACYGATIGLGTFAFDYGEGLSYFSTDPAACANCHVMDDQYDSWQKAGHHQAATCNDCHLPHEFIPKYLSKADNGFWHSKGFTLMDFHDPIQIKPRNAEILQKACLRCHGDFVHDLVVGSRTPSTESIQCVHCHRNVGHGARY</sequence>
<dbReference type="InterPro" id="IPR036280">
    <property type="entry name" value="Multihaem_cyt_sf"/>
</dbReference>
<dbReference type="InterPro" id="IPR005126">
    <property type="entry name" value="NapC/NirT_cyt_c_N"/>
</dbReference>
<comment type="caution">
    <text evidence="13">The sequence shown here is derived from an EMBL/GenBank/DDBJ whole genome shotgun (WGS) entry which is preliminary data.</text>
</comment>
<evidence type="ECO:0000256" key="3">
    <source>
        <dbReference type="ARBA" id="ARBA00022448"/>
    </source>
</evidence>
<dbReference type="PANTHER" id="PTHR30333:SF1">
    <property type="entry name" value="CYTOCHROME C-TYPE PROTEIN NAPC"/>
    <property type="match status" value="1"/>
</dbReference>
<dbReference type="SUPFAM" id="SSF48695">
    <property type="entry name" value="Multiheme cytochromes"/>
    <property type="match status" value="1"/>
</dbReference>
<organism evidence="13 14">
    <name type="scientific">Haloferula chungangensis</name>
    <dbReference type="NCBI Taxonomy" id="1048331"/>
    <lineage>
        <taxon>Bacteria</taxon>
        <taxon>Pseudomonadati</taxon>
        <taxon>Verrucomicrobiota</taxon>
        <taxon>Verrucomicrobiia</taxon>
        <taxon>Verrucomicrobiales</taxon>
        <taxon>Verrucomicrobiaceae</taxon>
        <taxon>Haloferula</taxon>
    </lineage>
</organism>
<dbReference type="Proteomes" id="UP001596472">
    <property type="component" value="Unassembled WGS sequence"/>
</dbReference>
<dbReference type="PANTHER" id="PTHR30333">
    <property type="entry name" value="CYTOCHROME C-TYPE PROTEIN"/>
    <property type="match status" value="1"/>
</dbReference>
<accession>A0ABW2L1Q3</accession>
<protein>
    <submittedName>
        <fullName evidence="13">Cytochrome c nitrite reductase small subunit</fullName>
        <ecNumber evidence="13">1.7.2.2</ecNumber>
    </submittedName>
</protein>
<dbReference type="NCBIfam" id="TIGR03153">
    <property type="entry name" value="cytochr_NrfH"/>
    <property type="match status" value="1"/>
</dbReference>
<evidence type="ECO:0000256" key="8">
    <source>
        <dbReference type="ARBA" id="ARBA00022982"/>
    </source>
</evidence>
<reference evidence="14" key="1">
    <citation type="journal article" date="2019" name="Int. J. Syst. Evol. Microbiol.">
        <title>The Global Catalogue of Microorganisms (GCM) 10K type strain sequencing project: providing services to taxonomists for standard genome sequencing and annotation.</title>
        <authorList>
            <consortium name="The Broad Institute Genomics Platform"/>
            <consortium name="The Broad Institute Genome Sequencing Center for Infectious Disease"/>
            <person name="Wu L."/>
            <person name="Ma J."/>
        </authorList>
    </citation>
    <scope>NUCLEOTIDE SEQUENCE [LARGE SCALE GENOMIC DNA]</scope>
    <source>
        <strain evidence="14">CGMCC 4.1467</strain>
    </source>
</reference>
<keyword evidence="6" id="KW-0812">Transmembrane</keyword>
<evidence type="ECO:0000256" key="6">
    <source>
        <dbReference type="ARBA" id="ARBA00022692"/>
    </source>
</evidence>
<dbReference type="RefSeq" id="WP_379709180.1">
    <property type="nucleotide sequence ID" value="NZ_JBHTBS010000001.1"/>
</dbReference>
<dbReference type="EC" id="1.7.2.2" evidence="13"/>
<evidence type="ECO:0000256" key="7">
    <source>
        <dbReference type="ARBA" id="ARBA00022723"/>
    </source>
</evidence>
<dbReference type="InterPro" id="IPR017571">
    <property type="entry name" value="NrfH"/>
</dbReference>
<evidence type="ECO:0000256" key="2">
    <source>
        <dbReference type="ARBA" id="ARBA00007395"/>
    </source>
</evidence>
<gene>
    <name evidence="13" type="primary">nrfH</name>
    <name evidence="13" type="ORF">ACFQY0_03610</name>
</gene>
<evidence type="ECO:0000256" key="4">
    <source>
        <dbReference type="ARBA" id="ARBA00022475"/>
    </source>
</evidence>
<keyword evidence="14" id="KW-1185">Reference proteome</keyword>